<dbReference type="AlphaFoldDB" id="A0AAV4UB03"/>
<sequence length="116" mass="13195">MRNISENRHLKLSNNIPQNAQKVKSNHSGFHQLRIRSPYTRPPVAHLDNSNHMISGIYTGNSVSTNERAARTDISSSHSYFTNTPRRWTRTTLTLISCGYNPRTPDHCFSSGQEQV</sequence>
<organism evidence="1 2">
    <name type="scientific">Caerostris darwini</name>
    <dbReference type="NCBI Taxonomy" id="1538125"/>
    <lineage>
        <taxon>Eukaryota</taxon>
        <taxon>Metazoa</taxon>
        <taxon>Ecdysozoa</taxon>
        <taxon>Arthropoda</taxon>
        <taxon>Chelicerata</taxon>
        <taxon>Arachnida</taxon>
        <taxon>Araneae</taxon>
        <taxon>Araneomorphae</taxon>
        <taxon>Entelegynae</taxon>
        <taxon>Araneoidea</taxon>
        <taxon>Araneidae</taxon>
        <taxon>Caerostris</taxon>
    </lineage>
</organism>
<protein>
    <submittedName>
        <fullName evidence="1">Uncharacterized protein</fullName>
    </submittedName>
</protein>
<name>A0AAV4UB03_9ARAC</name>
<accession>A0AAV4UB03</accession>
<dbReference type="EMBL" id="BPLQ01011016">
    <property type="protein sequence ID" value="GIY54954.1"/>
    <property type="molecule type" value="Genomic_DNA"/>
</dbReference>
<gene>
    <name evidence="1" type="ORF">CDAR_110291</name>
</gene>
<keyword evidence="2" id="KW-1185">Reference proteome</keyword>
<evidence type="ECO:0000313" key="1">
    <source>
        <dbReference type="EMBL" id="GIY54954.1"/>
    </source>
</evidence>
<proteinExistence type="predicted"/>
<comment type="caution">
    <text evidence="1">The sequence shown here is derived from an EMBL/GenBank/DDBJ whole genome shotgun (WGS) entry which is preliminary data.</text>
</comment>
<dbReference type="Proteomes" id="UP001054837">
    <property type="component" value="Unassembled WGS sequence"/>
</dbReference>
<evidence type="ECO:0000313" key="2">
    <source>
        <dbReference type="Proteomes" id="UP001054837"/>
    </source>
</evidence>
<reference evidence="1 2" key="1">
    <citation type="submission" date="2021-06" db="EMBL/GenBank/DDBJ databases">
        <title>Caerostris darwini draft genome.</title>
        <authorList>
            <person name="Kono N."/>
            <person name="Arakawa K."/>
        </authorList>
    </citation>
    <scope>NUCLEOTIDE SEQUENCE [LARGE SCALE GENOMIC DNA]</scope>
</reference>